<gene>
    <name evidence="2" type="ordered locus">Cabther_B0427</name>
</gene>
<dbReference type="RefSeq" id="WP_014101166.1">
    <property type="nucleotide sequence ID" value="NC_016025.1"/>
</dbReference>
<feature type="compositionally biased region" description="Pro residues" evidence="1">
    <location>
        <begin position="30"/>
        <end position="39"/>
    </location>
</feature>
<evidence type="ECO:0000313" key="3">
    <source>
        <dbReference type="Proteomes" id="UP000006791"/>
    </source>
</evidence>
<feature type="region of interest" description="Disordered" evidence="1">
    <location>
        <begin position="30"/>
        <end position="116"/>
    </location>
</feature>
<accession>G2LLF3</accession>
<feature type="region of interest" description="Disordered" evidence="1">
    <location>
        <begin position="337"/>
        <end position="360"/>
    </location>
</feature>
<dbReference type="STRING" id="981222.Cabther_B0427"/>
<dbReference type="AlphaFoldDB" id="G2LLF3"/>
<organism evidence="2 3">
    <name type="scientific">Chloracidobacterium thermophilum (strain B)</name>
    <dbReference type="NCBI Taxonomy" id="981222"/>
    <lineage>
        <taxon>Bacteria</taxon>
        <taxon>Pseudomonadati</taxon>
        <taxon>Acidobacteriota</taxon>
        <taxon>Terriglobia</taxon>
        <taxon>Terriglobales</taxon>
        <taxon>Acidobacteriaceae</taxon>
        <taxon>Chloracidobacterium</taxon>
    </lineage>
</organism>
<keyword evidence="3" id="KW-1185">Reference proteome</keyword>
<dbReference type="KEGG" id="ctm:Cabther_B0427"/>
<proteinExistence type="predicted"/>
<evidence type="ECO:0000256" key="1">
    <source>
        <dbReference type="SAM" id="MobiDB-lite"/>
    </source>
</evidence>
<protein>
    <submittedName>
        <fullName evidence="2">Uncharacterized protein</fullName>
    </submittedName>
</protein>
<evidence type="ECO:0000313" key="2">
    <source>
        <dbReference type="EMBL" id="AEP13428.1"/>
    </source>
</evidence>
<feature type="compositionally biased region" description="Basic and acidic residues" evidence="1">
    <location>
        <begin position="107"/>
        <end position="116"/>
    </location>
</feature>
<feature type="compositionally biased region" description="Pro residues" evidence="1">
    <location>
        <begin position="46"/>
        <end position="55"/>
    </location>
</feature>
<dbReference type="HOGENOM" id="CLU_584876_0_0_0"/>
<dbReference type="Proteomes" id="UP000006791">
    <property type="component" value="Chromosome 2"/>
</dbReference>
<dbReference type="EMBL" id="CP002515">
    <property type="protein sequence ID" value="AEP13428.1"/>
    <property type="molecule type" value="Genomic_DNA"/>
</dbReference>
<feature type="compositionally biased region" description="Basic and acidic residues" evidence="1">
    <location>
        <begin position="337"/>
        <end position="349"/>
    </location>
</feature>
<feature type="compositionally biased region" description="Pro residues" evidence="1">
    <location>
        <begin position="78"/>
        <end position="88"/>
    </location>
</feature>
<feature type="compositionally biased region" description="Polar residues" evidence="1">
    <location>
        <begin position="351"/>
        <end position="360"/>
    </location>
</feature>
<feature type="compositionally biased region" description="Pro residues" evidence="1">
    <location>
        <begin position="95"/>
        <end position="104"/>
    </location>
</feature>
<sequence>MTRLFSLVLAGLTIGTAAVAGYLERTSPTPVPITIPQPPEADDLPPEPQPTPRPASDPGRKLSPKEAVAGYLERTSPTPVPITTPQPPEADDLPPEPQPTPRPASDPGRKLSPKEAAEYQRTIAATAGMVQDAQAIALAQKYGLDIVNLTWEDTGRYKNSAVGPNISDMTIQVGFEDPTTRQFQVTCMPVIRYPNFRDLTCDLDPRDFTLLVGNHHGQPLRRVSLYDFLAHPRSYLTNPASWRGEKHSLLAPRDTRVLVSAQACFLPIPKSGKATFNPVLFNYQSKKGDPAVLTILATREGTSVTIIDNERDAFRSGSVWGQRLFFNANGQRASLTGERESDFVAKGGDRTSPTPGAPGQTSGLNLVLLIQVPLKQRTLPRSKPPMVPGIAYESKAAGMPAPRASDIENAVIGHGDLEGPFTEIDNLAIERDERFPVRVTVQFYKATSNGVATEADIAAIKANIERIYAQSTDVGSLVTGGETGRVTEYDGVKVQPTDWWEDFWERYEASTGISRYEAIRRLRELLGTNFRQQPVCELYLRDLLRSAGRKHPHRKPAS</sequence>
<name>G2LLF3_CHLTF</name>
<reference evidence="2 3" key="1">
    <citation type="journal article" date="2012" name="Environ. Microbiol.">
        <title>Complete genome of Candidatus Chloracidobacterium thermophilum, a chlorophyll-based photoheterotroph belonging to the phylum Acidobacteria.</title>
        <authorList>
            <person name="Garcia Costas A.M."/>
            <person name="Liu Z."/>
            <person name="Tomsho L.P."/>
            <person name="Schuster S.C."/>
            <person name="Ward D.M."/>
            <person name="Bryant D.A."/>
        </authorList>
    </citation>
    <scope>NUCLEOTIDE SEQUENCE [LARGE SCALE GENOMIC DNA]</scope>
    <source>
        <strain evidence="2 3">B</strain>
    </source>
</reference>